<sequence length="283" mass="31497">MKPMELKLGRIRLVIHHQISVSDVQHTLSCIQQAVTGGPTENGDRAIQENFHLGIALPRAIFRMRTRPRNALPKPEEVRTYIIQVDYTQRPEAFSTDQAWDEDILDSINSNPAIVEKILVYSYSHVMHGFSARLTVSQLSQLERHPIRLATFQESFGRLLTTHSTRYMAGCILWKKCDHWVFDTGIWPESESFSDSGISPIPGRWKGTCENGTDFSSSLCNKKLIGARAFNKGFLAAGGRIRHKDFNSTGDFDGHGTDTSSTAAGNHALALVTSAMLEAQPKG</sequence>
<keyword evidence="5" id="KW-1185">Reference proteome</keyword>
<dbReference type="Pfam" id="PF05922">
    <property type="entry name" value="Inhibitor_I9"/>
    <property type="match status" value="1"/>
</dbReference>
<evidence type="ECO:0000313" key="4">
    <source>
        <dbReference type="EMBL" id="KAK2998648.1"/>
    </source>
</evidence>
<dbReference type="Gene3D" id="3.30.70.80">
    <property type="entry name" value="Peptidase S8 propeptide/proteinase inhibitor I9"/>
    <property type="match status" value="1"/>
</dbReference>
<reference evidence="4" key="1">
    <citation type="submission" date="2022-12" db="EMBL/GenBank/DDBJ databases">
        <title>Draft genome assemblies for two species of Escallonia (Escalloniales).</title>
        <authorList>
            <person name="Chanderbali A."/>
            <person name="Dervinis C."/>
            <person name="Anghel I."/>
            <person name="Soltis D."/>
            <person name="Soltis P."/>
            <person name="Zapata F."/>
        </authorList>
    </citation>
    <scope>NUCLEOTIDE SEQUENCE</scope>
    <source>
        <strain evidence="4">UCBG64.0493</strain>
        <tissue evidence="4">Leaf</tissue>
    </source>
</reference>
<dbReference type="GO" id="GO:0006508">
    <property type="term" value="P:proteolysis"/>
    <property type="evidence" value="ECO:0007669"/>
    <property type="project" value="InterPro"/>
</dbReference>
<dbReference type="AlphaFoldDB" id="A0AA89AD25"/>
<gene>
    <name evidence="4" type="ORF">RJ639_024318</name>
</gene>
<dbReference type="EMBL" id="JAVXUP010003559">
    <property type="protein sequence ID" value="KAK2998648.1"/>
    <property type="molecule type" value="Genomic_DNA"/>
</dbReference>
<name>A0AA89AD25_9ASTE</name>
<organism evidence="4 5">
    <name type="scientific">Escallonia herrerae</name>
    <dbReference type="NCBI Taxonomy" id="1293975"/>
    <lineage>
        <taxon>Eukaryota</taxon>
        <taxon>Viridiplantae</taxon>
        <taxon>Streptophyta</taxon>
        <taxon>Embryophyta</taxon>
        <taxon>Tracheophyta</taxon>
        <taxon>Spermatophyta</taxon>
        <taxon>Magnoliopsida</taxon>
        <taxon>eudicotyledons</taxon>
        <taxon>Gunneridae</taxon>
        <taxon>Pentapetalae</taxon>
        <taxon>asterids</taxon>
        <taxon>campanulids</taxon>
        <taxon>Escalloniales</taxon>
        <taxon>Escalloniaceae</taxon>
        <taxon>Escallonia</taxon>
    </lineage>
</organism>
<evidence type="ECO:0000256" key="2">
    <source>
        <dbReference type="ARBA" id="ARBA00022729"/>
    </source>
</evidence>
<keyword evidence="2" id="KW-0732">Signal</keyword>
<evidence type="ECO:0000259" key="3">
    <source>
        <dbReference type="Pfam" id="PF05922"/>
    </source>
</evidence>
<comment type="caution">
    <text evidence="4">The sequence shown here is derived from an EMBL/GenBank/DDBJ whole genome shotgun (WGS) entry which is preliminary data.</text>
</comment>
<dbReference type="Gene3D" id="3.40.50.200">
    <property type="entry name" value="Peptidase S8/S53 domain"/>
    <property type="match status" value="1"/>
</dbReference>
<dbReference type="Proteomes" id="UP001188597">
    <property type="component" value="Unassembled WGS sequence"/>
</dbReference>
<accession>A0AA89AD25</accession>
<evidence type="ECO:0000313" key="5">
    <source>
        <dbReference type="Proteomes" id="UP001188597"/>
    </source>
</evidence>
<proteinExistence type="inferred from homology"/>
<dbReference type="InterPro" id="IPR036852">
    <property type="entry name" value="Peptidase_S8/S53_dom_sf"/>
</dbReference>
<dbReference type="SUPFAM" id="SSF52743">
    <property type="entry name" value="Subtilisin-like"/>
    <property type="match status" value="1"/>
</dbReference>
<evidence type="ECO:0000256" key="1">
    <source>
        <dbReference type="ARBA" id="ARBA00011073"/>
    </source>
</evidence>
<protein>
    <recommendedName>
        <fullName evidence="3">Inhibitor I9 domain-containing protein</fullName>
    </recommendedName>
</protein>
<feature type="domain" description="Inhibitor I9" evidence="3">
    <location>
        <begin position="80"/>
        <end position="146"/>
    </location>
</feature>
<dbReference type="InterPro" id="IPR010259">
    <property type="entry name" value="S8pro/Inhibitor_I9"/>
</dbReference>
<dbReference type="GO" id="GO:0004252">
    <property type="term" value="F:serine-type endopeptidase activity"/>
    <property type="evidence" value="ECO:0007669"/>
    <property type="project" value="InterPro"/>
</dbReference>
<dbReference type="InterPro" id="IPR037045">
    <property type="entry name" value="S8pro/Inhibitor_I9_sf"/>
</dbReference>
<dbReference type="InterPro" id="IPR045051">
    <property type="entry name" value="SBT"/>
</dbReference>
<dbReference type="PANTHER" id="PTHR10795">
    <property type="entry name" value="PROPROTEIN CONVERTASE SUBTILISIN/KEXIN"/>
    <property type="match status" value="1"/>
</dbReference>
<comment type="similarity">
    <text evidence="1">Belongs to the peptidase S8 family.</text>
</comment>